<protein>
    <submittedName>
        <fullName evidence="2">Uncharacterized protein</fullName>
    </submittedName>
</protein>
<dbReference type="Proteomes" id="UP000069850">
    <property type="component" value="Chromosome 1"/>
</dbReference>
<evidence type="ECO:0000313" key="2">
    <source>
        <dbReference type="EMBL" id="CVK31980.1"/>
    </source>
</evidence>
<gene>
    <name evidence="2" type="ORF">MMAB1_0766</name>
</gene>
<proteinExistence type="predicted"/>
<sequence>MIADGIADERAEGELAGRVTAPEPERGRGAFVLCYPASADPIRRALPAQPQALTVRVSIPGAGQSIHHDPGTSTSHKRRFAWQENPKPLIFSGR</sequence>
<evidence type="ECO:0000313" key="3">
    <source>
        <dbReference type="Proteomes" id="UP000069850"/>
    </source>
</evidence>
<feature type="region of interest" description="Disordered" evidence="1">
    <location>
        <begin position="61"/>
        <end position="94"/>
    </location>
</feature>
<dbReference type="AlphaFoldDB" id="A0A0X3BJE8"/>
<organism evidence="2 3">
    <name type="scientific">Methanoculleus bourgensis</name>
    <dbReference type="NCBI Taxonomy" id="83986"/>
    <lineage>
        <taxon>Archaea</taxon>
        <taxon>Methanobacteriati</taxon>
        <taxon>Methanobacteriota</taxon>
        <taxon>Stenosarchaea group</taxon>
        <taxon>Methanomicrobia</taxon>
        <taxon>Methanomicrobiales</taxon>
        <taxon>Methanomicrobiaceae</taxon>
        <taxon>Methanoculleus</taxon>
    </lineage>
</organism>
<evidence type="ECO:0000256" key="1">
    <source>
        <dbReference type="SAM" id="MobiDB-lite"/>
    </source>
</evidence>
<reference evidence="2 3" key="1">
    <citation type="submission" date="2016-01" db="EMBL/GenBank/DDBJ databases">
        <authorList>
            <person name="Manzoor S."/>
        </authorList>
    </citation>
    <scope>NUCLEOTIDE SEQUENCE [LARGE SCALE GENOMIC DNA]</scope>
    <source>
        <strain evidence="2">Methanoculleus sp MAB1</strain>
    </source>
</reference>
<dbReference type="EMBL" id="LT158599">
    <property type="protein sequence ID" value="CVK31980.1"/>
    <property type="molecule type" value="Genomic_DNA"/>
</dbReference>
<dbReference type="KEGG" id="mema:MMAB1_0766"/>
<accession>A0A0X3BJE8</accession>
<feature type="region of interest" description="Disordered" evidence="1">
    <location>
        <begin position="1"/>
        <end position="22"/>
    </location>
</feature>
<name>A0A0X3BJE8_9EURY</name>